<dbReference type="SUPFAM" id="SSF54695">
    <property type="entry name" value="POZ domain"/>
    <property type="match status" value="1"/>
</dbReference>
<dbReference type="Gene3D" id="3.30.710.10">
    <property type="entry name" value="Potassium Channel Kv1.1, Chain A"/>
    <property type="match status" value="1"/>
</dbReference>
<feature type="region of interest" description="Disordered" evidence="1">
    <location>
        <begin position="71"/>
        <end position="99"/>
    </location>
</feature>
<dbReference type="SMART" id="SM00225">
    <property type="entry name" value="BTB"/>
    <property type="match status" value="1"/>
</dbReference>
<reference evidence="3" key="1">
    <citation type="submission" date="2019-08" db="EMBL/GenBank/DDBJ databases">
        <title>The improved chromosome-level genome for the pearl oyster Pinctada fucata martensii using PacBio sequencing and Hi-C.</title>
        <authorList>
            <person name="Zheng Z."/>
        </authorList>
    </citation>
    <scope>NUCLEOTIDE SEQUENCE</scope>
    <source>
        <strain evidence="3">ZZ-2019</strain>
        <tissue evidence="3">Adductor muscle</tissue>
    </source>
</reference>
<dbReference type="PANTHER" id="PTHR22744:SF17">
    <property type="entry name" value="BTB DOMAIN-CONTAINING PROTEIN"/>
    <property type="match status" value="1"/>
</dbReference>
<feature type="compositionally biased region" description="Polar residues" evidence="1">
    <location>
        <begin position="82"/>
        <end position="99"/>
    </location>
</feature>
<feature type="region of interest" description="Disordered" evidence="1">
    <location>
        <begin position="1"/>
        <end position="21"/>
    </location>
</feature>
<comment type="caution">
    <text evidence="3">The sequence shown here is derived from an EMBL/GenBank/DDBJ whole genome shotgun (WGS) entry which is preliminary data.</text>
</comment>
<dbReference type="PANTHER" id="PTHR22744">
    <property type="entry name" value="HELIX LOOP HELIX PROTEIN 21-RELATED"/>
    <property type="match status" value="1"/>
</dbReference>
<name>A0AA89BKP1_PINIB</name>
<keyword evidence="4" id="KW-1185">Reference proteome</keyword>
<evidence type="ECO:0000313" key="4">
    <source>
        <dbReference type="Proteomes" id="UP001186944"/>
    </source>
</evidence>
<dbReference type="InterPro" id="IPR011333">
    <property type="entry name" value="SKP1/BTB/POZ_sf"/>
</dbReference>
<dbReference type="PROSITE" id="PS50097">
    <property type="entry name" value="BTB"/>
    <property type="match status" value="1"/>
</dbReference>
<proteinExistence type="predicted"/>
<dbReference type="AlphaFoldDB" id="A0AA89BKP1"/>
<dbReference type="InterPro" id="IPR000210">
    <property type="entry name" value="BTB/POZ_dom"/>
</dbReference>
<protein>
    <recommendedName>
        <fullName evidence="2">BTB domain-containing protein</fullName>
    </recommendedName>
</protein>
<feature type="domain" description="BTB" evidence="2">
    <location>
        <begin position="129"/>
        <end position="184"/>
    </location>
</feature>
<organism evidence="3 4">
    <name type="scientific">Pinctada imbricata</name>
    <name type="common">Atlantic pearl-oyster</name>
    <name type="synonym">Pinctada martensii</name>
    <dbReference type="NCBI Taxonomy" id="66713"/>
    <lineage>
        <taxon>Eukaryota</taxon>
        <taxon>Metazoa</taxon>
        <taxon>Spiralia</taxon>
        <taxon>Lophotrochozoa</taxon>
        <taxon>Mollusca</taxon>
        <taxon>Bivalvia</taxon>
        <taxon>Autobranchia</taxon>
        <taxon>Pteriomorphia</taxon>
        <taxon>Pterioida</taxon>
        <taxon>Pterioidea</taxon>
        <taxon>Pteriidae</taxon>
        <taxon>Pinctada</taxon>
    </lineage>
</organism>
<feature type="compositionally biased region" description="Polar residues" evidence="1">
    <location>
        <begin position="1"/>
        <end position="16"/>
    </location>
</feature>
<evidence type="ECO:0000256" key="1">
    <source>
        <dbReference type="SAM" id="MobiDB-lite"/>
    </source>
</evidence>
<accession>A0AA89BKP1</accession>
<dbReference type="CDD" id="cd18186">
    <property type="entry name" value="BTB_POZ_ZBTB_KLHL-like"/>
    <property type="match status" value="1"/>
</dbReference>
<gene>
    <name evidence="3" type="ORF">FSP39_007730</name>
</gene>
<evidence type="ECO:0000313" key="3">
    <source>
        <dbReference type="EMBL" id="KAK3082875.1"/>
    </source>
</evidence>
<dbReference type="EMBL" id="VSWD01000014">
    <property type="protein sequence ID" value="KAK3082875.1"/>
    <property type="molecule type" value="Genomic_DNA"/>
</dbReference>
<evidence type="ECO:0000259" key="2">
    <source>
        <dbReference type="PROSITE" id="PS50097"/>
    </source>
</evidence>
<dbReference type="Proteomes" id="UP001186944">
    <property type="component" value="Unassembled WGS sequence"/>
</dbReference>
<dbReference type="Pfam" id="PF00651">
    <property type="entry name" value="BTB"/>
    <property type="match status" value="1"/>
</dbReference>
<sequence>MSGSTLNAQISGTSNFPGFKNDNNRKLDLTNCSAHVQSMNMCENEDAKRNSPETKSNLFLLSCTNEKFPNGRIKGTPEIRRSSNSVENGSTKETCTNGQKSVRFRRTSTEMNQEKDGDERNFLEANDTSDLRLIVEGKSLYVSRILLSVVSPILKDLLSKRSREQNTLEIQLQGKKFDEVLEFLKCIYPDMLKQITDENVDLLLGMAQEYRVSSLMSRCREFLKGKLREIPIHPLTLIKSLRMSIDFNLDDLRHLCFEVAKNIPSDVLEATRGYELLTHDVTSTLTSNRLQSFEETGRKIVKRLKEAETHCGLYHKSERWGDNLCNKCLASVGKTAGFEISRLFSN</sequence>